<comment type="caution">
    <text evidence="1">The sequence shown here is derived from an EMBL/GenBank/DDBJ whole genome shotgun (WGS) entry which is preliminary data.</text>
</comment>
<organism evidence="1 2">
    <name type="scientific">Leptospira interrogans str. FPW1039</name>
    <dbReference type="NCBI Taxonomy" id="1193040"/>
    <lineage>
        <taxon>Bacteria</taxon>
        <taxon>Pseudomonadati</taxon>
        <taxon>Spirochaetota</taxon>
        <taxon>Spirochaetia</taxon>
        <taxon>Leptospirales</taxon>
        <taxon>Leptospiraceae</taxon>
        <taxon>Leptospira</taxon>
    </lineage>
</organism>
<proteinExistence type="predicted"/>
<dbReference type="AntiFam" id="ANF00055">
    <property type="entry name" value="Translation of DNA repeat"/>
</dbReference>
<dbReference type="AlphaFoldDB" id="A0A0F6IB91"/>
<protein>
    <submittedName>
        <fullName evidence="1">SLEI domain protein, PF07620 family</fullName>
    </submittedName>
</protein>
<evidence type="ECO:0000313" key="2">
    <source>
        <dbReference type="Proteomes" id="UP000012164"/>
    </source>
</evidence>
<accession>A0A0F6IB91</accession>
<gene>
    <name evidence="1" type="ORF">LEP1GSC079_3515</name>
</gene>
<sequence>MSVKWPKAKWKFVFFPLTQHEFLQFQNLFVKSVICSSSHKAELVPKPQRILRNNSLEIFNKMQ</sequence>
<reference evidence="1 2" key="1">
    <citation type="submission" date="2013-01" db="EMBL/GenBank/DDBJ databases">
        <authorList>
            <person name="Harkins D.M."/>
            <person name="Durkin A.S."/>
            <person name="Brinkac L.M."/>
            <person name="Haft D.H."/>
            <person name="Selengut J.D."/>
            <person name="Sanka R."/>
            <person name="DePew J."/>
            <person name="Purushe J."/>
            <person name="Peacock S.J."/>
            <person name="Thaipadungpanit J."/>
            <person name="Wuthiekanun V.W."/>
            <person name="Day N.P."/>
            <person name="Vinetz J.M."/>
            <person name="Sutton G.G."/>
            <person name="Nierman W.C."/>
            <person name="Fouts D.E."/>
        </authorList>
    </citation>
    <scope>NUCLEOTIDE SEQUENCE [LARGE SCALE GENOMIC DNA]</scope>
    <source>
        <strain evidence="1 2">FPW1039</strain>
    </source>
</reference>
<dbReference type="EMBL" id="AKWR02000176">
    <property type="protein sequence ID" value="EMJ35316.1"/>
    <property type="molecule type" value="Genomic_DNA"/>
</dbReference>
<evidence type="ECO:0000313" key="1">
    <source>
        <dbReference type="EMBL" id="EMJ35316.1"/>
    </source>
</evidence>
<dbReference type="Proteomes" id="UP000012164">
    <property type="component" value="Unassembled WGS sequence"/>
</dbReference>
<name>A0A0F6IB91_LEPIR</name>